<protein>
    <submittedName>
        <fullName evidence="5">Uncharacterized protein</fullName>
    </submittedName>
</protein>
<dbReference type="EMBL" id="CAJNOU010001004">
    <property type="protein sequence ID" value="CAF1132340.1"/>
    <property type="molecule type" value="Genomic_DNA"/>
</dbReference>
<dbReference type="Proteomes" id="UP000663854">
    <property type="component" value="Unassembled WGS sequence"/>
</dbReference>
<dbReference type="Gene3D" id="3.30.1330.40">
    <property type="entry name" value="RutC-like"/>
    <property type="match status" value="1"/>
</dbReference>
<dbReference type="GO" id="GO:0019239">
    <property type="term" value="F:deaminase activity"/>
    <property type="evidence" value="ECO:0007669"/>
    <property type="project" value="TreeGrafter"/>
</dbReference>
<dbReference type="InterPro" id="IPR019897">
    <property type="entry name" value="RidA_CS"/>
</dbReference>
<dbReference type="GO" id="GO:0005829">
    <property type="term" value="C:cytosol"/>
    <property type="evidence" value="ECO:0007669"/>
    <property type="project" value="TreeGrafter"/>
</dbReference>
<evidence type="ECO:0000313" key="7">
    <source>
        <dbReference type="EMBL" id="CAF3608630.1"/>
    </source>
</evidence>
<dbReference type="EMBL" id="CAJOAX010002948">
    <property type="protein sequence ID" value="CAF3827880.1"/>
    <property type="molecule type" value="Genomic_DNA"/>
</dbReference>
<dbReference type="InterPro" id="IPR035959">
    <property type="entry name" value="RutC-like_sf"/>
</dbReference>
<accession>A0A814PQQ8</accession>
<proteinExistence type="inferred from homology"/>
<dbReference type="InterPro" id="IPR006056">
    <property type="entry name" value="RidA"/>
</dbReference>
<dbReference type="EMBL" id="CAJNOH010000346">
    <property type="protein sequence ID" value="CAF1008203.1"/>
    <property type="molecule type" value="Genomic_DNA"/>
</dbReference>
<dbReference type="CDD" id="cd00448">
    <property type="entry name" value="YjgF_YER057c_UK114_family"/>
    <property type="match status" value="1"/>
</dbReference>
<dbReference type="Proteomes" id="UP000663870">
    <property type="component" value="Unassembled WGS sequence"/>
</dbReference>
<keyword evidence="10" id="KW-1185">Reference proteome</keyword>
<dbReference type="PANTHER" id="PTHR11803:SF39">
    <property type="entry name" value="2-IMINOBUTANOATE_2-IMINOPROPANOATE DEAMINASE"/>
    <property type="match status" value="1"/>
</dbReference>
<name>A0A814PQQ8_9BILA</name>
<evidence type="ECO:0000313" key="5">
    <source>
        <dbReference type="EMBL" id="CAF1109153.1"/>
    </source>
</evidence>
<comment type="similarity">
    <text evidence="1">Belongs to the RutC family.</text>
</comment>
<evidence type="ECO:0000313" key="9">
    <source>
        <dbReference type="EMBL" id="CAF3897828.1"/>
    </source>
</evidence>
<dbReference type="EMBL" id="CAJOBE010003739">
    <property type="protein sequence ID" value="CAF3897828.1"/>
    <property type="molecule type" value="Genomic_DNA"/>
</dbReference>
<organism evidence="5 10">
    <name type="scientific">Rotaria sordida</name>
    <dbReference type="NCBI Taxonomy" id="392033"/>
    <lineage>
        <taxon>Eukaryota</taxon>
        <taxon>Metazoa</taxon>
        <taxon>Spiralia</taxon>
        <taxon>Gnathifera</taxon>
        <taxon>Rotifera</taxon>
        <taxon>Eurotatoria</taxon>
        <taxon>Bdelloidea</taxon>
        <taxon>Philodinida</taxon>
        <taxon>Philodinidae</taxon>
        <taxon>Rotaria</taxon>
    </lineage>
</organism>
<dbReference type="PANTHER" id="PTHR11803">
    <property type="entry name" value="2-IMINOBUTANOATE/2-IMINOPROPANOATE DEAMINASE RIDA"/>
    <property type="match status" value="1"/>
</dbReference>
<dbReference type="OrthoDB" id="309640at2759"/>
<dbReference type="Pfam" id="PF01042">
    <property type="entry name" value="Ribonuc_L-PSP"/>
    <property type="match status" value="1"/>
</dbReference>
<gene>
    <name evidence="9" type="ORF">FNK824_LOCUS20410</name>
    <name evidence="7" type="ORF">JBS370_LOCUS4170</name>
    <name evidence="5" type="ORF">JXQ802_LOCUS19602</name>
    <name evidence="8" type="ORF">OTI717_LOCUS19806</name>
    <name evidence="4" type="ORF">PYM288_LOCUS14970</name>
    <name evidence="3" type="ORF">RFH988_LOCUS12415</name>
    <name evidence="6" type="ORF">SEV965_LOCUS17486</name>
    <name evidence="2" type="ORF">ZHD862_LOCUS8853</name>
</gene>
<reference evidence="5" key="1">
    <citation type="submission" date="2021-02" db="EMBL/GenBank/DDBJ databases">
        <authorList>
            <person name="Nowell W R."/>
        </authorList>
    </citation>
    <scope>NUCLEOTIDE SEQUENCE</scope>
</reference>
<dbReference type="InterPro" id="IPR006175">
    <property type="entry name" value="YjgF/YER057c/UK114"/>
</dbReference>
<evidence type="ECO:0000256" key="1">
    <source>
        <dbReference type="ARBA" id="ARBA00010552"/>
    </source>
</evidence>
<dbReference type="GO" id="GO:0005739">
    <property type="term" value="C:mitochondrion"/>
    <property type="evidence" value="ECO:0007669"/>
    <property type="project" value="TreeGrafter"/>
</dbReference>
<evidence type="ECO:0000313" key="2">
    <source>
        <dbReference type="EMBL" id="CAF0929485.1"/>
    </source>
</evidence>
<dbReference type="FunFam" id="3.30.1330.40:FF:000001">
    <property type="entry name" value="L-PSP family endoribonuclease"/>
    <property type="match status" value="1"/>
</dbReference>
<dbReference type="EMBL" id="CAJNOT010000293">
    <property type="protein sequence ID" value="CAF0929485.1"/>
    <property type="molecule type" value="Genomic_DNA"/>
</dbReference>
<evidence type="ECO:0000313" key="4">
    <source>
        <dbReference type="EMBL" id="CAF1008203.1"/>
    </source>
</evidence>
<dbReference type="Proteomes" id="UP000663882">
    <property type="component" value="Unassembled WGS sequence"/>
</dbReference>
<dbReference type="Proteomes" id="UP000663889">
    <property type="component" value="Unassembled WGS sequence"/>
</dbReference>
<dbReference type="EMBL" id="CAJNOO010000517">
    <property type="protein sequence ID" value="CAF0966798.1"/>
    <property type="molecule type" value="Genomic_DNA"/>
</dbReference>
<dbReference type="Proteomes" id="UP000663823">
    <property type="component" value="Unassembled WGS sequence"/>
</dbReference>
<evidence type="ECO:0000313" key="10">
    <source>
        <dbReference type="Proteomes" id="UP000663870"/>
    </source>
</evidence>
<dbReference type="Proteomes" id="UP000663864">
    <property type="component" value="Unassembled WGS sequence"/>
</dbReference>
<evidence type="ECO:0000313" key="3">
    <source>
        <dbReference type="EMBL" id="CAF0966798.1"/>
    </source>
</evidence>
<comment type="caution">
    <text evidence="5">The sequence shown here is derived from an EMBL/GenBank/DDBJ whole genome shotgun (WGS) entry which is preliminary data.</text>
</comment>
<evidence type="ECO:0000313" key="6">
    <source>
        <dbReference type="EMBL" id="CAF1132340.1"/>
    </source>
</evidence>
<dbReference type="NCBIfam" id="TIGR00004">
    <property type="entry name" value="Rid family detoxifying hydrolase"/>
    <property type="match status" value="1"/>
</dbReference>
<dbReference type="EMBL" id="CAJNOL010000541">
    <property type="protein sequence ID" value="CAF1109153.1"/>
    <property type="molecule type" value="Genomic_DNA"/>
</dbReference>
<evidence type="ECO:0000313" key="8">
    <source>
        <dbReference type="EMBL" id="CAF3827880.1"/>
    </source>
</evidence>
<dbReference type="AlphaFoldDB" id="A0A814PQQ8"/>
<dbReference type="Proteomes" id="UP000663836">
    <property type="component" value="Unassembled WGS sequence"/>
</dbReference>
<sequence length="138" mass="14726">MSSSQIVRRIIKTAAAGPASGPYSQAVQIGQTLYLSGALGLDPKTGQFAGDTVKEQARQSLKNLGEVLKAAGASYKNVVKTNVFLKDMNDFAAMNEVYAEIFTDRHPARSTVEVAALPKNAKVEIEAIAVLGDIKDEE</sequence>
<dbReference type="PROSITE" id="PS01094">
    <property type="entry name" value="UPF0076"/>
    <property type="match status" value="1"/>
</dbReference>
<dbReference type="Proteomes" id="UP000663874">
    <property type="component" value="Unassembled WGS sequence"/>
</dbReference>
<dbReference type="SUPFAM" id="SSF55298">
    <property type="entry name" value="YjgF-like"/>
    <property type="match status" value="1"/>
</dbReference>
<dbReference type="EMBL" id="CAJOBD010000191">
    <property type="protein sequence ID" value="CAF3608630.1"/>
    <property type="molecule type" value="Genomic_DNA"/>
</dbReference>